<accession>A0A448XQZ3</accession>
<comment type="caution">
    <text evidence="1">The sequence shown here is derived from an EMBL/GenBank/DDBJ whole genome shotgun (WGS) entry which is preliminary data.</text>
</comment>
<dbReference type="AlphaFoldDB" id="A0A448XQZ3"/>
<protein>
    <submittedName>
        <fullName evidence="1">Uncharacterized protein</fullName>
    </submittedName>
</protein>
<reference evidence="1" key="1">
    <citation type="submission" date="2018-11" db="EMBL/GenBank/DDBJ databases">
        <authorList>
            <consortium name="Pathogen Informatics"/>
        </authorList>
    </citation>
    <scope>NUCLEOTIDE SEQUENCE</scope>
</reference>
<evidence type="ECO:0000313" key="1">
    <source>
        <dbReference type="EMBL" id="VEL42651.1"/>
    </source>
</evidence>
<evidence type="ECO:0000313" key="2">
    <source>
        <dbReference type="Proteomes" id="UP000784294"/>
    </source>
</evidence>
<proteinExistence type="predicted"/>
<gene>
    <name evidence="1" type="ORF">PXEA_LOCUS36091</name>
</gene>
<feature type="non-terminal residue" evidence="1">
    <location>
        <position position="1"/>
    </location>
</feature>
<sequence>MNKSHPHSCAVAEWCASQAGPGTNKVEGSRLEARDRHMKERGRAAGLGTSRVEHAAVPCRRRIHVHHTEPLWPPVFRPSLPPLLPSSLIRACGRRSAIIIIIIIIINSSSSSILDISSSQSGGKVAGSAAKCREAGKAGVAERRQVIAGLPPRRPKRRGHVPACASSCPHLVYALFCSDSGSGGSACTRLLVSPRPCLFCFPLLPLGT</sequence>
<organism evidence="1 2">
    <name type="scientific">Protopolystoma xenopodis</name>
    <dbReference type="NCBI Taxonomy" id="117903"/>
    <lineage>
        <taxon>Eukaryota</taxon>
        <taxon>Metazoa</taxon>
        <taxon>Spiralia</taxon>
        <taxon>Lophotrochozoa</taxon>
        <taxon>Platyhelminthes</taxon>
        <taxon>Monogenea</taxon>
        <taxon>Polyopisthocotylea</taxon>
        <taxon>Polystomatidea</taxon>
        <taxon>Polystomatidae</taxon>
        <taxon>Protopolystoma</taxon>
    </lineage>
</organism>
<name>A0A448XQZ3_9PLAT</name>
<dbReference type="Proteomes" id="UP000784294">
    <property type="component" value="Unassembled WGS sequence"/>
</dbReference>
<keyword evidence="2" id="KW-1185">Reference proteome</keyword>
<dbReference type="EMBL" id="CAAALY010275651">
    <property type="protein sequence ID" value="VEL42651.1"/>
    <property type="molecule type" value="Genomic_DNA"/>
</dbReference>